<dbReference type="AlphaFoldDB" id="A0A0G2EX44"/>
<evidence type="ECO:0000313" key="2">
    <source>
        <dbReference type="EMBL" id="KKY26759.1"/>
    </source>
</evidence>
<organism evidence="2 3">
    <name type="scientific">Diplodia seriata</name>
    <dbReference type="NCBI Taxonomy" id="420778"/>
    <lineage>
        <taxon>Eukaryota</taxon>
        <taxon>Fungi</taxon>
        <taxon>Dikarya</taxon>
        <taxon>Ascomycota</taxon>
        <taxon>Pezizomycotina</taxon>
        <taxon>Dothideomycetes</taxon>
        <taxon>Dothideomycetes incertae sedis</taxon>
        <taxon>Botryosphaeriales</taxon>
        <taxon>Botryosphaeriaceae</taxon>
        <taxon>Diplodia</taxon>
    </lineage>
</organism>
<feature type="region of interest" description="Disordered" evidence="1">
    <location>
        <begin position="304"/>
        <end position="329"/>
    </location>
</feature>
<dbReference type="Proteomes" id="UP000034182">
    <property type="component" value="Unassembled WGS sequence"/>
</dbReference>
<reference evidence="2 3" key="1">
    <citation type="submission" date="2015-03" db="EMBL/GenBank/DDBJ databases">
        <authorList>
            <person name="Morales-Cruz A."/>
            <person name="Amrine K.C."/>
            <person name="Cantu D."/>
        </authorList>
    </citation>
    <scope>NUCLEOTIDE SEQUENCE [LARGE SCALE GENOMIC DNA]</scope>
    <source>
        <strain evidence="2">DS831</strain>
    </source>
</reference>
<feature type="region of interest" description="Disordered" evidence="1">
    <location>
        <begin position="129"/>
        <end position="198"/>
    </location>
</feature>
<feature type="region of interest" description="Disordered" evidence="1">
    <location>
        <begin position="1"/>
        <end position="48"/>
    </location>
</feature>
<reference evidence="2 3" key="2">
    <citation type="submission" date="2015-05" db="EMBL/GenBank/DDBJ databases">
        <title>Distinctive expansion of gene families associated with plant cell wall degradation and secondary metabolism in the genomes of grapevine trunk pathogens.</title>
        <authorList>
            <person name="Lawrence D.P."/>
            <person name="Travadon R."/>
            <person name="Rolshausen P.E."/>
            <person name="Baumgartner K."/>
        </authorList>
    </citation>
    <scope>NUCLEOTIDE SEQUENCE [LARGE SCALE GENOMIC DNA]</scope>
    <source>
        <strain evidence="2">DS831</strain>
    </source>
</reference>
<gene>
    <name evidence="2" type="ORF">UCDDS831_g01037</name>
</gene>
<evidence type="ECO:0000256" key="1">
    <source>
        <dbReference type="SAM" id="MobiDB-lite"/>
    </source>
</evidence>
<accession>A0A0G2EX44</accession>
<evidence type="ECO:0000313" key="3">
    <source>
        <dbReference type="Proteomes" id="UP000034182"/>
    </source>
</evidence>
<name>A0A0G2EX44_9PEZI</name>
<proteinExistence type="predicted"/>
<protein>
    <submittedName>
        <fullName evidence="2">Uncharacterized protein</fullName>
    </submittedName>
</protein>
<comment type="caution">
    <text evidence="2">The sequence shown here is derived from an EMBL/GenBank/DDBJ whole genome shotgun (WGS) entry which is preliminary data.</text>
</comment>
<sequence length="456" mass="49835">MEPDFGMPNAYHPAGPVSQRAPEPFAPPDGYANLGQIPMAPPTPGPATSARIIPASLLHGPYAAGYYTYTPGPQPQYQYHPAYNHTSPGYPRQYQRTTMAPHPMMLYSATGSPPCPQASYPSFDGFPGASFNPNLTTEDSTPRPAFNSPMPMHNHSQKNNPESASHGPSQLRDMSHGPADTGSPVSKRPFKQPKVTFKEAFMTNDTIKKKVDKHTHGLSKDEGAPKAIEKHLEFDEDASEMFKNVDAMNESMKSVRLDEMPGRNRVKQGMRSKPPQGKDTPTSYYMKEVLATDDYSAANPKKLVHSEDPSEENIPNLTATNHKDGPSKPSFQPIKFASGDTAHSHSHSSMFPRTYKRSAASGKVVDAVPVFFNTPEEINLGSSSDHSSSVGVATPQESLGHELEDQFFDMFDKLSHLRVVWLTGTPEERAAISAKAEEMMQIGHSARGKKGTAEGK</sequence>
<dbReference type="EMBL" id="LAQI01000030">
    <property type="protein sequence ID" value="KKY26759.1"/>
    <property type="molecule type" value="Genomic_DNA"/>
</dbReference>
<feature type="compositionally biased region" description="Polar residues" evidence="1">
    <location>
        <begin position="157"/>
        <end position="168"/>
    </location>
</feature>